<evidence type="ECO:0000313" key="1">
    <source>
        <dbReference type="EMBL" id="KKL04303.1"/>
    </source>
</evidence>
<reference evidence="1" key="1">
    <citation type="journal article" date="2015" name="Nature">
        <title>Complex archaea that bridge the gap between prokaryotes and eukaryotes.</title>
        <authorList>
            <person name="Spang A."/>
            <person name="Saw J.H."/>
            <person name="Jorgensen S.L."/>
            <person name="Zaremba-Niedzwiedzka K."/>
            <person name="Martijn J."/>
            <person name="Lind A.E."/>
            <person name="van Eijk R."/>
            <person name="Schleper C."/>
            <person name="Guy L."/>
            <person name="Ettema T.J."/>
        </authorList>
    </citation>
    <scope>NUCLEOTIDE SEQUENCE</scope>
</reference>
<dbReference type="EMBL" id="LAZR01044579">
    <property type="protein sequence ID" value="KKL04303.1"/>
    <property type="molecule type" value="Genomic_DNA"/>
</dbReference>
<comment type="caution">
    <text evidence="1">The sequence shown here is derived from an EMBL/GenBank/DDBJ whole genome shotgun (WGS) entry which is preliminary data.</text>
</comment>
<feature type="non-terminal residue" evidence="1">
    <location>
        <position position="1"/>
    </location>
</feature>
<dbReference type="AlphaFoldDB" id="A0A0F9CWS4"/>
<gene>
    <name evidence="1" type="ORF">LCGC14_2617440</name>
</gene>
<protein>
    <submittedName>
        <fullName evidence="1">Uncharacterized protein</fullName>
    </submittedName>
</protein>
<accession>A0A0F9CWS4</accession>
<proteinExistence type="predicted"/>
<sequence length="25" mass="2842">IHWIEIAEKESANRVASQIANMVEC</sequence>
<name>A0A0F9CWS4_9ZZZZ</name>
<organism evidence="1">
    <name type="scientific">marine sediment metagenome</name>
    <dbReference type="NCBI Taxonomy" id="412755"/>
    <lineage>
        <taxon>unclassified sequences</taxon>
        <taxon>metagenomes</taxon>
        <taxon>ecological metagenomes</taxon>
    </lineage>
</organism>